<dbReference type="Proteomes" id="UP000809789">
    <property type="component" value="Unassembled WGS sequence"/>
</dbReference>
<keyword evidence="3" id="KW-1185">Reference proteome</keyword>
<name>A0A8K0L5S0_9PEZI</name>
<dbReference type="Gene3D" id="2.60.120.650">
    <property type="entry name" value="Cupin"/>
    <property type="match status" value="1"/>
</dbReference>
<organism evidence="2 3">
    <name type="scientific">Elsinoe batatas</name>
    <dbReference type="NCBI Taxonomy" id="2601811"/>
    <lineage>
        <taxon>Eukaryota</taxon>
        <taxon>Fungi</taxon>
        <taxon>Dikarya</taxon>
        <taxon>Ascomycota</taxon>
        <taxon>Pezizomycotina</taxon>
        <taxon>Dothideomycetes</taxon>
        <taxon>Dothideomycetidae</taxon>
        <taxon>Myriangiales</taxon>
        <taxon>Elsinoaceae</taxon>
        <taxon>Elsinoe</taxon>
    </lineage>
</organism>
<proteinExistence type="predicted"/>
<dbReference type="EMBL" id="JAESVG020000003">
    <property type="protein sequence ID" value="KAG8629487.1"/>
    <property type="molecule type" value="Genomic_DNA"/>
</dbReference>
<evidence type="ECO:0000259" key="1">
    <source>
        <dbReference type="PROSITE" id="PS51184"/>
    </source>
</evidence>
<reference evidence="2" key="1">
    <citation type="submission" date="2021-07" db="EMBL/GenBank/DDBJ databases">
        <title>Elsinoe batatas strain:CRI-CJ2 Genome sequencing and assembly.</title>
        <authorList>
            <person name="Huang L."/>
        </authorList>
    </citation>
    <scope>NUCLEOTIDE SEQUENCE</scope>
    <source>
        <strain evidence="2">CRI-CJ2</strain>
    </source>
</reference>
<sequence>MEVQVQNLGRKYWHSSFETLSMREFRRHVLGTRRIRGKTLEALDLPFITGGADLAVPDSLETYRDAWFLHDIDAHINTYGQVWYPNEEEPRWEGSVVASRTWGNKNKFALVADGGAITGVHEHALGMGTWITVCKGSVLWCWLNPSEVTEEQKVSVYDTIDRHGRPLRRDLQWRAVVLQRGDTFVMFPGTMHAVVRTKTERSLMFSGHFLLRSSLSTWIDVVILQLQHKGACNEGPGDRARQVLTIVWEMSGRS</sequence>
<dbReference type="OrthoDB" id="3860121at2759"/>
<feature type="domain" description="JmjC" evidence="1">
    <location>
        <begin position="54"/>
        <end position="226"/>
    </location>
</feature>
<dbReference type="AlphaFoldDB" id="A0A8K0L5S0"/>
<evidence type="ECO:0000313" key="2">
    <source>
        <dbReference type="EMBL" id="KAG8629487.1"/>
    </source>
</evidence>
<evidence type="ECO:0000313" key="3">
    <source>
        <dbReference type="Proteomes" id="UP000809789"/>
    </source>
</evidence>
<dbReference type="SUPFAM" id="SSF51197">
    <property type="entry name" value="Clavaminate synthase-like"/>
    <property type="match status" value="1"/>
</dbReference>
<dbReference type="InterPro" id="IPR003347">
    <property type="entry name" value="JmjC_dom"/>
</dbReference>
<protein>
    <recommendedName>
        <fullName evidence="1">JmjC domain-containing protein</fullName>
    </recommendedName>
</protein>
<accession>A0A8K0L5S0</accession>
<comment type="caution">
    <text evidence="2">The sequence shown here is derived from an EMBL/GenBank/DDBJ whole genome shotgun (WGS) entry which is preliminary data.</text>
</comment>
<gene>
    <name evidence="2" type="ORF">KVT40_003352</name>
</gene>
<dbReference type="PROSITE" id="PS51184">
    <property type="entry name" value="JMJC"/>
    <property type="match status" value="1"/>
</dbReference>